<evidence type="ECO:0000313" key="8">
    <source>
        <dbReference type="EMBL" id="KAH6756814.1"/>
    </source>
</evidence>
<evidence type="ECO:0000313" key="9">
    <source>
        <dbReference type="Proteomes" id="UP001190926"/>
    </source>
</evidence>
<gene>
    <name evidence="8" type="ORF">C2S53_015215</name>
</gene>
<name>A0AAD4NYF9_PERFH</name>
<keyword evidence="4" id="KW-0378">Hydrolase</keyword>
<dbReference type="Gene3D" id="2.40.70.10">
    <property type="entry name" value="Acid Proteases"/>
    <property type="match status" value="2"/>
</dbReference>
<keyword evidence="9" id="KW-1185">Reference proteome</keyword>
<keyword evidence="5" id="KW-0325">Glycoprotein</keyword>
<evidence type="ECO:0000256" key="1">
    <source>
        <dbReference type="ARBA" id="ARBA00007447"/>
    </source>
</evidence>
<dbReference type="SUPFAM" id="SSF50630">
    <property type="entry name" value="Acid proteases"/>
    <property type="match status" value="1"/>
</dbReference>
<dbReference type="GO" id="GO:0004190">
    <property type="term" value="F:aspartic-type endopeptidase activity"/>
    <property type="evidence" value="ECO:0007669"/>
    <property type="project" value="UniProtKB-KW"/>
</dbReference>
<dbReference type="Proteomes" id="UP001190926">
    <property type="component" value="Unassembled WGS sequence"/>
</dbReference>
<evidence type="ECO:0000256" key="5">
    <source>
        <dbReference type="ARBA" id="ARBA00023180"/>
    </source>
</evidence>
<keyword evidence="2" id="KW-0645">Protease</keyword>
<organism evidence="8 9">
    <name type="scientific">Perilla frutescens var. hirtella</name>
    <name type="common">Perilla citriodora</name>
    <name type="synonym">Perilla setoyensis</name>
    <dbReference type="NCBI Taxonomy" id="608512"/>
    <lineage>
        <taxon>Eukaryota</taxon>
        <taxon>Viridiplantae</taxon>
        <taxon>Streptophyta</taxon>
        <taxon>Embryophyta</taxon>
        <taxon>Tracheophyta</taxon>
        <taxon>Spermatophyta</taxon>
        <taxon>Magnoliopsida</taxon>
        <taxon>eudicotyledons</taxon>
        <taxon>Gunneridae</taxon>
        <taxon>Pentapetalae</taxon>
        <taxon>asterids</taxon>
        <taxon>lamiids</taxon>
        <taxon>Lamiales</taxon>
        <taxon>Lamiaceae</taxon>
        <taxon>Nepetoideae</taxon>
        <taxon>Elsholtzieae</taxon>
        <taxon>Perilla</taxon>
    </lineage>
</organism>
<dbReference type="CDD" id="cd05476">
    <property type="entry name" value="pepsin_A_like_plant"/>
    <property type="match status" value="1"/>
</dbReference>
<keyword evidence="6" id="KW-0732">Signal</keyword>
<dbReference type="GO" id="GO:0006508">
    <property type="term" value="P:proteolysis"/>
    <property type="evidence" value="ECO:0007669"/>
    <property type="project" value="UniProtKB-KW"/>
</dbReference>
<dbReference type="InterPro" id="IPR051708">
    <property type="entry name" value="Plant_Aspart_Prot_A1"/>
</dbReference>
<dbReference type="InterPro" id="IPR021109">
    <property type="entry name" value="Peptidase_aspartic_dom_sf"/>
</dbReference>
<comment type="similarity">
    <text evidence="1">Belongs to the peptidase A1 family.</text>
</comment>
<evidence type="ECO:0000256" key="6">
    <source>
        <dbReference type="SAM" id="SignalP"/>
    </source>
</evidence>
<feature type="chain" id="PRO_5042009318" description="Peptidase A1 domain-containing protein" evidence="6">
    <location>
        <begin position="29"/>
        <end position="446"/>
    </location>
</feature>
<dbReference type="PROSITE" id="PS51767">
    <property type="entry name" value="PEPTIDASE_A1"/>
    <property type="match status" value="1"/>
</dbReference>
<protein>
    <recommendedName>
        <fullName evidence="7">Peptidase A1 domain-containing protein</fullName>
    </recommendedName>
</protein>
<dbReference type="PANTHER" id="PTHR47967:SF123">
    <property type="entry name" value="ASPARTIC PROTEINASE NEPENTHESIN-1-LIKE"/>
    <property type="match status" value="1"/>
</dbReference>
<dbReference type="GO" id="GO:0005576">
    <property type="term" value="C:extracellular region"/>
    <property type="evidence" value="ECO:0007669"/>
    <property type="project" value="TreeGrafter"/>
</dbReference>
<dbReference type="InterPro" id="IPR032799">
    <property type="entry name" value="TAXi_C"/>
</dbReference>
<evidence type="ECO:0000259" key="7">
    <source>
        <dbReference type="PROSITE" id="PS51767"/>
    </source>
</evidence>
<dbReference type="PANTHER" id="PTHR47967">
    <property type="entry name" value="OS07G0603500 PROTEIN-RELATED"/>
    <property type="match status" value="1"/>
</dbReference>
<dbReference type="InterPro" id="IPR033121">
    <property type="entry name" value="PEPTIDASE_A1"/>
</dbReference>
<proteinExistence type="inferred from homology"/>
<evidence type="ECO:0000256" key="4">
    <source>
        <dbReference type="ARBA" id="ARBA00022801"/>
    </source>
</evidence>
<keyword evidence="3" id="KW-0064">Aspartyl protease</keyword>
<comment type="caution">
    <text evidence="8">The sequence shown here is derived from an EMBL/GenBank/DDBJ whole genome shotgun (WGS) entry which is preliminary data.</text>
</comment>
<dbReference type="Pfam" id="PF14541">
    <property type="entry name" value="TAXi_C"/>
    <property type="match status" value="1"/>
</dbReference>
<dbReference type="Pfam" id="PF14543">
    <property type="entry name" value="TAXi_N"/>
    <property type="match status" value="1"/>
</dbReference>
<dbReference type="EMBL" id="SDAM02029508">
    <property type="protein sequence ID" value="KAH6756814.1"/>
    <property type="molecule type" value="Genomic_DNA"/>
</dbReference>
<dbReference type="AlphaFoldDB" id="A0AAD4NYF9"/>
<evidence type="ECO:0000256" key="2">
    <source>
        <dbReference type="ARBA" id="ARBA00022670"/>
    </source>
</evidence>
<sequence length="446" mass="49856">MAQTAAMMMIYLFFTLFSLSFLPWTSTAFTMKLIHRDSPLSPLYQPNLSDLERFKKNIEISTARASYFQQQNELINSKARQNVSIRLPLTFHEPTFTVEIGIGTPAVKRTLIFDTGSGLTWTQCKPCIKCFKQNEPLFDTKKSSSYKTISKKHPLAKGFTCTPFGCVYRVGYYSGQITAGVAATENFTFHTNLGSPATVSNLVFGCGMTNLGNFPSEISGIIGFDKEPYSFVRQLGSAIKARFSYCMSAVTSNTKGSSYSYVRFGDEAVIRGRNTQRTPFLNYKQSSILYGLKLIDVSINGKKAELGDNAFPDGCFIDSGASVSLLNKRAFAAVKYFLGIYFGKFKNIRRYEGEKIPKAFVCYTQPEGFNSFPGMTFHFKGADYEVPPQNLFFFVQGNVFCLAMMESNGISILGAFQQRNVRVVYDLKERMLSFAPEDCSKDAPSL</sequence>
<reference evidence="8 9" key="1">
    <citation type="journal article" date="2021" name="Nat. Commun.">
        <title>Incipient diploidization of the medicinal plant Perilla within 10,000 years.</title>
        <authorList>
            <person name="Zhang Y."/>
            <person name="Shen Q."/>
            <person name="Leng L."/>
            <person name="Zhang D."/>
            <person name="Chen S."/>
            <person name="Shi Y."/>
            <person name="Ning Z."/>
            <person name="Chen S."/>
        </authorList>
    </citation>
    <scope>NUCLEOTIDE SEQUENCE [LARGE SCALE GENOMIC DNA]</scope>
    <source>
        <strain evidence="9">cv. PC099</strain>
    </source>
</reference>
<dbReference type="InterPro" id="IPR034161">
    <property type="entry name" value="Pepsin-like_plant"/>
</dbReference>
<feature type="domain" description="Peptidase A1" evidence="7">
    <location>
        <begin position="96"/>
        <end position="435"/>
    </location>
</feature>
<feature type="signal peptide" evidence="6">
    <location>
        <begin position="1"/>
        <end position="28"/>
    </location>
</feature>
<dbReference type="InterPro" id="IPR032861">
    <property type="entry name" value="TAXi_N"/>
</dbReference>
<evidence type="ECO:0000256" key="3">
    <source>
        <dbReference type="ARBA" id="ARBA00022750"/>
    </source>
</evidence>
<accession>A0AAD4NYF9</accession>